<feature type="compositionally biased region" description="Low complexity" evidence="3">
    <location>
        <begin position="90"/>
        <end position="103"/>
    </location>
</feature>
<evidence type="ECO:0000256" key="3">
    <source>
        <dbReference type="SAM" id="MobiDB-lite"/>
    </source>
</evidence>
<keyword evidence="2" id="KW-0067">ATP-binding</keyword>
<feature type="region of interest" description="Disordered" evidence="3">
    <location>
        <begin position="90"/>
        <end position="125"/>
    </location>
</feature>
<feature type="compositionally biased region" description="Basic and acidic residues" evidence="3">
    <location>
        <begin position="113"/>
        <end position="125"/>
    </location>
</feature>
<protein>
    <submittedName>
        <fullName evidence="4">Chaperone protein DnaK</fullName>
    </submittedName>
</protein>
<dbReference type="AlphaFoldDB" id="W1WNC6"/>
<dbReference type="InterPro" id="IPR013126">
    <property type="entry name" value="Hsp_70_fam"/>
</dbReference>
<dbReference type="FunFam" id="1.20.1270.10:FF:000001">
    <property type="entry name" value="Molecular chaperone DnaK"/>
    <property type="match status" value="1"/>
</dbReference>
<name>W1WNC6_9ZZZZ</name>
<dbReference type="GO" id="GO:0140662">
    <property type="term" value="F:ATP-dependent protein folding chaperone"/>
    <property type="evidence" value="ECO:0007669"/>
    <property type="project" value="InterPro"/>
</dbReference>
<accession>W1WNC6</accession>
<reference evidence="4" key="1">
    <citation type="submission" date="2013-12" db="EMBL/GenBank/DDBJ databases">
        <title>A Varibaculum cambriense genome reconstructed from a premature infant gut community with otherwise low bacterial novelty that shifts toward anaerobic metabolism during the third week of life.</title>
        <authorList>
            <person name="Brown C.T."/>
            <person name="Sharon I."/>
            <person name="Thomas B.C."/>
            <person name="Castelle C.J."/>
            <person name="Morowitz M.J."/>
            <person name="Banfield J.F."/>
        </authorList>
    </citation>
    <scope>NUCLEOTIDE SEQUENCE</scope>
</reference>
<evidence type="ECO:0000256" key="2">
    <source>
        <dbReference type="ARBA" id="ARBA00022840"/>
    </source>
</evidence>
<dbReference type="EMBL" id="AZMM01018607">
    <property type="protein sequence ID" value="ETJ18610.1"/>
    <property type="molecule type" value="Genomic_DNA"/>
</dbReference>
<dbReference type="SUPFAM" id="SSF100934">
    <property type="entry name" value="Heat shock protein 70kD (HSP70), C-terminal subdomain"/>
    <property type="match status" value="1"/>
</dbReference>
<evidence type="ECO:0000313" key="4">
    <source>
        <dbReference type="EMBL" id="ETJ18610.1"/>
    </source>
</evidence>
<evidence type="ECO:0000256" key="1">
    <source>
        <dbReference type="ARBA" id="ARBA00022741"/>
    </source>
</evidence>
<organism evidence="4">
    <name type="scientific">human gut metagenome</name>
    <dbReference type="NCBI Taxonomy" id="408170"/>
    <lineage>
        <taxon>unclassified sequences</taxon>
        <taxon>metagenomes</taxon>
        <taxon>organismal metagenomes</taxon>
    </lineage>
</organism>
<gene>
    <name evidence="4" type="ORF">Q604_UNBC18607G0009</name>
</gene>
<dbReference type="InterPro" id="IPR029048">
    <property type="entry name" value="HSP70_C_sf"/>
</dbReference>
<comment type="caution">
    <text evidence="4">The sequence shown here is derived from an EMBL/GenBank/DDBJ whole genome shotgun (WGS) entry which is preliminary data.</text>
</comment>
<feature type="region of interest" description="Disordered" evidence="3">
    <location>
        <begin position="37"/>
        <end position="57"/>
    </location>
</feature>
<sequence length="125" mass="14259">MVKDAEENAEADKKRREEVDLRNEADSLVFQVEKTVKDLGENISDEDKKNAEEKKDALKTALEGEDIDDIKAKKEELEKVIQELSAKVYEQAQQAQQQGQEEQGSQDSTVEDADFKEVKDDEDKK</sequence>
<keyword evidence="1" id="KW-0547">Nucleotide-binding</keyword>
<feature type="region of interest" description="Disordered" evidence="3">
    <location>
        <begin position="1"/>
        <end position="24"/>
    </location>
</feature>
<dbReference type="GO" id="GO:0005524">
    <property type="term" value="F:ATP binding"/>
    <property type="evidence" value="ECO:0007669"/>
    <property type="project" value="UniProtKB-KW"/>
</dbReference>
<dbReference type="Gene3D" id="1.20.1270.10">
    <property type="match status" value="1"/>
</dbReference>
<proteinExistence type="predicted"/>
<dbReference type="Pfam" id="PF00012">
    <property type="entry name" value="HSP70"/>
    <property type="match status" value="1"/>
</dbReference>